<dbReference type="GO" id="GO:0000976">
    <property type="term" value="F:transcription cis-regulatory region binding"/>
    <property type="evidence" value="ECO:0007669"/>
    <property type="project" value="TreeGrafter"/>
</dbReference>
<keyword evidence="3" id="KW-0805">Transcription regulation</keyword>
<comment type="caution">
    <text evidence="9">The sequence shown here is derived from an EMBL/GenBank/DDBJ whole genome shotgun (WGS) entry which is preliminary data.</text>
</comment>
<evidence type="ECO:0000256" key="1">
    <source>
        <dbReference type="ARBA" id="ARBA00004123"/>
    </source>
</evidence>
<evidence type="ECO:0000313" key="10">
    <source>
        <dbReference type="Proteomes" id="UP001244011"/>
    </source>
</evidence>
<evidence type="ECO:0000256" key="2">
    <source>
        <dbReference type="ARBA" id="ARBA00022833"/>
    </source>
</evidence>
<dbReference type="PROSITE" id="PS00463">
    <property type="entry name" value="ZN2_CY6_FUNGAL_1"/>
    <property type="match status" value="1"/>
</dbReference>
<evidence type="ECO:0000313" key="9">
    <source>
        <dbReference type="EMBL" id="KAK1766573.1"/>
    </source>
</evidence>
<dbReference type="Proteomes" id="UP001244011">
    <property type="component" value="Unassembled WGS sequence"/>
</dbReference>
<name>A0AAJ0FKP3_9PEZI</name>
<evidence type="ECO:0000256" key="3">
    <source>
        <dbReference type="ARBA" id="ARBA00023015"/>
    </source>
</evidence>
<dbReference type="PANTHER" id="PTHR37534:SF51">
    <property type="entry name" value="ACRIFLAVINE SENSITIVITY CONTROL PROTEIN ACR-2"/>
    <property type="match status" value="1"/>
</dbReference>
<dbReference type="PANTHER" id="PTHR37534">
    <property type="entry name" value="TRANSCRIPTIONAL ACTIVATOR PROTEIN UGA3"/>
    <property type="match status" value="1"/>
</dbReference>
<evidence type="ECO:0000256" key="5">
    <source>
        <dbReference type="ARBA" id="ARBA00023163"/>
    </source>
</evidence>
<dbReference type="CDD" id="cd00067">
    <property type="entry name" value="GAL4"/>
    <property type="match status" value="1"/>
</dbReference>
<sequence length="542" mass="57866">MHGRKVAVSCHNCSRRRLRCDRSKPGCNKCTASGLDCPGYGRILTWVEGASAKAKRPRQRSNEAGAGAAGAAGAVSQPAGHTAAGSLIASGTNAALPISVRESRFGHVDDVTRLYMEHFENRVCKDLISHDHPGSNPFRQLIPLALEHPFLLHILVATSALHLFNTLHRTALTIAQPHLLVASDTNHRLGIVTNSEGPVDQLSKTALTNALAAKHRAICSLRTALAQPDDGNREVILAAILFFINFELIDVGNGGWQPHLRGAGRLMALLGQVQRSGSQMANGLLFDVVISDCLIYHILGSTLSPAWLTASITHQVLDLFPILERTEPYSYLCCPTALLKIILATSQLSVSVLGNPDPALLAEATASALALLNEALTLDTHAWAVKLGHHHQKGGMDGSPKPKPNPGTTDTDAGAASSSSSSSREHVASAHRSAACLYILQAVPSARASGGVSIDELVADVLGHLGRVGPGDAHFKATSWPTFVAAAETRDPATRAWLLGRLLAVWRVCPWGYIFTAVGMLRRMWAVRDARTVGESDFGRWS</sequence>
<keyword evidence="5" id="KW-0804">Transcription</keyword>
<dbReference type="PROSITE" id="PS50048">
    <property type="entry name" value="ZN2_CY6_FUNGAL_2"/>
    <property type="match status" value="1"/>
</dbReference>
<dbReference type="InterPro" id="IPR001138">
    <property type="entry name" value="Zn2Cys6_DnaBD"/>
</dbReference>
<accession>A0AAJ0FKP3</accession>
<dbReference type="AlphaFoldDB" id="A0AAJ0FKP3"/>
<evidence type="ECO:0000256" key="6">
    <source>
        <dbReference type="ARBA" id="ARBA00023242"/>
    </source>
</evidence>
<dbReference type="GO" id="GO:0000981">
    <property type="term" value="F:DNA-binding transcription factor activity, RNA polymerase II-specific"/>
    <property type="evidence" value="ECO:0007669"/>
    <property type="project" value="InterPro"/>
</dbReference>
<evidence type="ECO:0000256" key="7">
    <source>
        <dbReference type="SAM" id="MobiDB-lite"/>
    </source>
</evidence>
<keyword evidence="4" id="KW-0238">DNA-binding</keyword>
<dbReference type="SUPFAM" id="SSF57701">
    <property type="entry name" value="Zn2/Cys6 DNA-binding domain"/>
    <property type="match status" value="1"/>
</dbReference>
<dbReference type="GeneID" id="85315953"/>
<dbReference type="Pfam" id="PF11951">
    <property type="entry name" value="Fungal_trans_2"/>
    <property type="match status" value="1"/>
</dbReference>
<dbReference type="RefSeq" id="XP_060282786.1">
    <property type="nucleotide sequence ID" value="XM_060432766.1"/>
</dbReference>
<keyword evidence="6" id="KW-0539">Nucleus</keyword>
<feature type="domain" description="Zn(2)-C6 fungal-type" evidence="8">
    <location>
        <begin position="9"/>
        <end position="37"/>
    </location>
</feature>
<dbReference type="SMART" id="SM00066">
    <property type="entry name" value="GAL4"/>
    <property type="match status" value="1"/>
</dbReference>
<organism evidence="9 10">
    <name type="scientific">Phialemonium atrogriseum</name>
    <dbReference type="NCBI Taxonomy" id="1093897"/>
    <lineage>
        <taxon>Eukaryota</taxon>
        <taxon>Fungi</taxon>
        <taxon>Dikarya</taxon>
        <taxon>Ascomycota</taxon>
        <taxon>Pezizomycotina</taxon>
        <taxon>Sordariomycetes</taxon>
        <taxon>Sordariomycetidae</taxon>
        <taxon>Cephalothecales</taxon>
        <taxon>Cephalothecaceae</taxon>
        <taxon>Phialemonium</taxon>
    </lineage>
</organism>
<keyword evidence="10" id="KW-1185">Reference proteome</keyword>
<evidence type="ECO:0000259" key="8">
    <source>
        <dbReference type="PROSITE" id="PS50048"/>
    </source>
</evidence>
<dbReference type="GO" id="GO:0008270">
    <property type="term" value="F:zinc ion binding"/>
    <property type="evidence" value="ECO:0007669"/>
    <property type="project" value="InterPro"/>
</dbReference>
<gene>
    <name evidence="9" type="ORF">QBC33DRAFT_620417</name>
</gene>
<reference evidence="9" key="1">
    <citation type="submission" date="2023-06" db="EMBL/GenBank/DDBJ databases">
        <title>Genome-scale phylogeny and comparative genomics of the fungal order Sordariales.</title>
        <authorList>
            <consortium name="Lawrence Berkeley National Laboratory"/>
            <person name="Hensen N."/>
            <person name="Bonometti L."/>
            <person name="Westerberg I."/>
            <person name="Brannstrom I.O."/>
            <person name="Guillou S."/>
            <person name="Cros-Aarteil S."/>
            <person name="Calhoun S."/>
            <person name="Haridas S."/>
            <person name="Kuo A."/>
            <person name="Mondo S."/>
            <person name="Pangilinan J."/>
            <person name="Riley R."/>
            <person name="Labutti K."/>
            <person name="Andreopoulos B."/>
            <person name="Lipzen A."/>
            <person name="Chen C."/>
            <person name="Yanf M."/>
            <person name="Daum C."/>
            <person name="Ng V."/>
            <person name="Clum A."/>
            <person name="Steindorff A."/>
            <person name="Ohm R."/>
            <person name="Martin F."/>
            <person name="Silar P."/>
            <person name="Natvig D."/>
            <person name="Lalanne C."/>
            <person name="Gautier V."/>
            <person name="Ament-Velasquez S.L."/>
            <person name="Kruys A."/>
            <person name="Hutchinson M.I."/>
            <person name="Powell A.J."/>
            <person name="Barry K."/>
            <person name="Miller A.N."/>
            <person name="Grigoriev I.V."/>
            <person name="Debuchy R."/>
            <person name="Gladieux P."/>
            <person name="Thoren M.H."/>
            <person name="Johannesson H."/>
        </authorList>
    </citation>
    <scope>NUCLEOTIDE SEQUENCE</scope>
    <source>
        <strain evidence="9">8032-3</strain>
    </source>
</reference>
<dbReference type="InterPro" id="IPR036864">
    <property type="entry name" value="Zn2-C6_fun-type_DNA-bd_sf"/>
</dbReference>
<dbReference type="GO" id="GO:0005634">
    <property type="term" value="C:nucleus"/>
    <property type="evidence" value="ECO:0007669"/>
    <property type="project" value="UniProtKB-SubCell"/>
</dbReference>
<keyword evidence="2" id="KW-0862">Zinc</keyword>
<feature type="region of interest" description="Disordered" evidence="7">
    <location>
        <begin position="389"/>
        <end position="424"/>
    </location>
</feature>
<proteinExistence type="predicted"/>
<dbReference type="Pfam" id="PF00172">
    <property type="entry name" value="Zn_clus"/>
    <property type="match status" value="1"/>
</dbReference>
<evidence type="ECO:0000256" key="4">
    <source>
        <dbReference type="ARBA" id="ARBA00023125"/>
    </source>
</evidence>
<dbReference type="InterPro" id="IPR021858">
    <property type="entry name" value="Fun_TF"/>
</dbReference>
<protein>
    <submittedName>
        <fullName evidence="9">Fungal-specific transcription factor domain-containing protein</fullName>
    </submittedName>
</protein>
<dbReference type="GO" id="GO:0045944">
    <property type="term" value="P:positive regulation of transcription by RNA polymerase II"/>
    <property type="evidence" value="ECO:0007669"/>
    <property type="project" value="TreeGrafter"/>
</dbReference>
<comment type="subcellular location">
    <subcellularLocation>
        <location evidence="1">Nucleus</location>
    </subcellularLocation>
</comment>
<dbReference type="EMBL" id="MU839011">
    <property type="protein sequence ID" value="KAK1766573.1"/>
    <property type="molecule type" value="Genomic_DNA"/>
</dbReference>
<feature type="compositionally biased region" description="Low complexity" evidence="7">
    <location>
        <begin position="413"/>
        <end position="422"/>
    </location>
</feature>
<dbReference type="Gene3D" id="4.10.240.10">
    <property type="entry name" value="Zn(2)-C6 fungal-type DNA-binding domain"/>
    <property type="match status" value="1"/>
</dbReference>